<organism evidence="3">
    <name type="scientific">Albugo laibachii Nc14</name>
    <dbReference type="NCBI Taxonomy" id="890382"/>
    <lineage>
        <taxon>Eukaryota</taxon>
        <taxon>Sar</taxon>
        <taxon>Stramenopiles</taxon>
        <taxon>Oomycota</taxon>
        <taxon>Peronosporomycetes</taxon>
        <taxon>Albuginales</taxon>
        <taxon>Albuginaceae</taxon>
        <taxon>Albugo</taxon>
    </lineage>
</organism>
<dbReference type="PROSITE" id="PS00745">
    <property type="entry name" value="RF_PROK_I"/>
    <property type="match status" value="1"/>
</dbReference>
<name>F0WTM0_9STRA</name>
<protein>
    <submittedName>
        <fullName evidence="3">Peptide chain release factor putative</fullName>
    </submittedName>
</protein>
<gene>
    <name evidence="3" type="primary">AlNc14C254G9696</name>
    <name evidence="3" type="ORF">ALNC14_108550</name>
</gene>
<reference evidence="3" key="2">
    <citation type="submission" date="2011-02" db="EMBL/GenBank/DDBJ databases">
        <authorList>
            <person name="MacLean D."/>
        </authorList>
    </citation>
    <scope>NUCLEOTIDE SEQUENCE</scope>
</reference>
<dbReference type="FunFam" id="3.30.160.20:FF:000020">
    <property type="entry name" value="Peptide chain release factor 1"/>
    <property type="match status" value="1"/>
</dbReference>
<dbReference type="Pfam" id="PF03462">
    <property type="entry name" value="PCRF"/>
    <property type="match status" value="1"/>
</dbReference>
<evidence type="ECO:0000313" key="3">
    <source>
        <dbReference type="EMBL" id="CCA24711.1"/>
    </source>
</evidence>
<evidence type="ECO:0000256" key="1">
    <source>
        <dbReference type="ARBA" id="ARBA00010835"/>
    </source>
</evidence>
<dbReference type="HOGENOM" id="CLU_036856_6_0_1"/>
<dbReference type="PANTHER" id="PTHR43116">
    <property type="entry name" value="PEPTIDE CHAIN RELEASE FACTOR 2"/>
    <property type="match status" value="1"/>
</dbReference>
<evidence type="ECO:0000259" key="2">
    <source>
        <dbReference type="PROSITE" id="PS00745"/>
    </source>
</evidence>
<dbReference type="Gene3D" id="3.30.70.1660">
    <property type="match status" value="1"/>
</dbReference>
<dbReference type="SUPFAM" id="SSF75620">
    <property type="entry name" value="Release factor"/>
    <property type="match status" value="1"/>
</dbReference>
<dbReference type="Pfam" id="PF00472">
    <property type="entry name" value="RF-1"/>
    <property type="match status" value="1"/>
</dbReference>
<reference evidence="3" key="1">
    <citation type="journal article" date="2011" name="PLoS Biol.">
        <title>Gene gain and loss during evolution of obligate parasitism in the white rust pathogen of Arabidopsis thaliana.</title>
        <authorList>
            <person name="Kemen E."/>
            <person name="Gardiner A."/>
            <person name="Schultz-Larsen T."/>
            <person name="Kemen A.C."/>
            <person name="Balmuth A.L."/>
            <person name="Robert-Seilaniantz A."/>
            <person name="Bailey K."/>
            <person name="Holub E."/>
            <person name="Studholme D.J."/>
            <person name="Maclean D."/>
            <person name="Jones J.D."/>
        </authorList>
    </citation>
    <scope>NUCLEOTIDE SEQUENCE</scope>
</reference>
<dbReference type="InterPro" id="IPR005139">
    <property type="entry name" value="PCRF"/>
</dbReference>
<comment type="similarity">
    <text evidence="1">Belongs to the prokaryotic/mitochondrial release factor family.</text>
</comment>
<accession>F0WTM0</accession>
<dbReference type="GO" id="GO:0005737">
    <property type="term" value="C:cytoplasm"/>
    <property type="evidence" value="ECO:0007669"/>
    <property type="project" value="UniProtKB-ARBA"/>
</dbReference>
<dbReference type="EMBL" id="FR824299">
    <property type="protein sequence ID" value="CCA24711.1"/>
    <property type="molecule type" value="Genomic_DNA"/>
</dbReference>
<dbReference type="Gene3D" id="3.30.160.20">
    <property type="match status" value="1"/>
</dbReference>
<proteinExistence type="inferred from homology"/>
<dbReference type="AlphaFoldDB" id="F0WTM0"/>
<dbReference type="InterPro" id="IPR000352">
    <property type="entry name" value="Pep_chain_release_fac_I"/>
</dbReference>
<dbReference type="GO" id="GO:0003747">
    <property type="term" value="F:translation release factor activity"/>
    <property type="evidence" value="ECO:0007669"/>
    <property type="project" value="InterPro"/>
</dbReference>
<sequence>MQRKFFFSIHQNLRFFVNRKFYEGVHHVVRQVNVHHYGVIKREVGQFDFLQLTTQVKDKLAVIQNILETEKTTENTQRLREESSTLGFWGNAANAIAISQRLSAMESQLQRVSAYRAQFLETKELYLLSEAEKDQEMMEECFETMESIRKAVQTLSMELMLSGKDDRLPCFLEIQAGAGGTDSQDWVAMLSKMYERWAQHKKYKVQYVDGLRTELGGFRSVCLRIDGDLAYGWIKLEAGVHRLIRLSPYDQQKRRHTSFAQVRVYPIEAAEATTRTAVSGKDLRIDTFRATGPGGQHVNSTDSAVRITHLPSGIVVQCQSERSQHRNKAQAMEVLLAKLNNQEIAEQQSAKRQYAKGLGDNAWGNQVRILFF</sequence>
<dbReference type="Gene3D" id="1.20.58.410">
    <property type="entry name" value="Release factor"/>
    <property type="match status" value="1"/>
</dbReference>
<dbReference type="SMART" id="SM00937">
    <property type="entry name" value="PCRF"/>
    <property type="match status" value="1"/>
</dbReference>
<dbReference type="InterPro" id="IPR045853">
    <property type="entry name" value="Pep_chain_release_fac_I_sf"/>
</dbReference>
<feature type="domain" description="Prokaryotic-type class I peptide chain release factors" evidence="2">
    <location>
        <begin position="289"/>
        <end position="305"/>
    </location>
</feature>
<dbReference type="PANTHER" id="PTHR43116:SF3">
    <property type="entry name" value="CLASS I PEPTIDE CHAIN RELEASE FACTOR"/>
    <property type="match status" value="1"/>
</dbReference>